<dbReference type="EMBL" id="VGLS01000719">
    <property type="protein sequence ID" value="MBM3225895.1"/>
    <property type="molecule type" value="Genomic_DNA"/>
</dbReference>
<dbReference type="GO" id="GO:0004519">
    <property type="term" value="F:endonuclease activity"/>
    <property type="evidence" value="ECO:0007669"/>
    <property type="project" value="UniProtKB-KW"/>
</dbReference>
<dbReference type="Gene3D" id="3.90.1570.10">
    <property type="entry name" value="tt1808, chain A"/>
    <property type="match status" value="1"/>
</dbReference>
<proteinExistence type="predicted"/>
<keyword evidence="1" id="KW-0255">Endonuclease</keyword>
<accession>A0A937W663</accession>
<dbReference type="Proteomes" id="UP000712673">
    <property type="component" value="Unassembled WGS sequence"/>
</dbReference>
<name>A0A937W663_UNCTE</name>
<dbReference type="InterPro" id="IPR008538">
    <property type="entry name" value="Uma2"/>
</dbReference>
<keyword evidence="1" id="KW-0540">Nuclease</keyword>
<sequence length="91" mass="10277">MAIAPIRQPYRFTVEEYLTFERASEERHEYLDGIIYPMAGSDSPQTMAGESEDHSTICMNLSVSLGSQLRGTPCRAFSKDTKVRCGPYRSH</sequence>
<dbReference type="PANTHER" id="PTHR36558:SF1">
    <property type="entry name" value="RESTRICTION ENDONUCLEASE DOMAIN-CONTAINING PROTEIN-RELATED"/>
    <property type="match status" value="1"/>
</dbReference>
<comment type="caution">
    <text evidence="1">The sequence shown here is derived from an EMBL/GenBank/DDBJ whole genome shotgun (WGS) entry which is preliminary data.</text>
</comment>
<dbReference type="InterPro" id="IPR012296">
    <property type="entry name" value="Nuclease_put_TT1808"/>
</dbReference>
<reference evidence="1" key="1">
    <citation type="submission" date="2019-03" db="EMBL/GenBank/DDBJ databases">
        <title>Lake Tanganyika Metagenome-Assembled Genomes (MAGs).</title>
        <authorList>
            <person name="Tran P."/>
        </authorList>
    </citation>
    <scope>NUCLEOTIDE SEQUENCE</scope>
    <source>
        <strain evidence="1">K_DeepCast_65m_m2_066</strain>
    </source>
</reference>
<feature type="non-terminal residue" evidence="1">
    <location>
        <position position="91"/>
    </location>
</feature>
<dbReference type="CDD" id="cd06260">
    <property type="entry name" value="DUF820-like"/>
    <property type="match status" value="1"/>
</dbReference>
<dbReference type="AlphaFoldDB" id="A0A937W663"/>
<evidence type="ECO:0000313" key="2">
    <source>
        <dbReference type="Proteomes" id="UP000712673"/>
    </source>
</evidence>
<gene>
    <name evidence="1" type="ORF">FJZ47_19160</name>
</gene>
<protein>
    <submittedName>
        <fullName evidence="1">Uma2 family endonuclease</fullName>
    </submittedName>
</protein>
<evidence type="ECO:0000313" key="1">
    <source>
        <dbReference type="EMBL" id="MBM3225895.1"/>
    </source>
</evidence>
<dbReference type="PANTHER" id="PTHR36558">
    <property type="entry name" value="GLR1098 PROTEIN"/>
    <property type="match status" value="1"/>
</dbReference>
<keyword evidence="1" id="KW-0378">Hydrolase</keyword>
<organism evidence="1 2">
    <name type="scientific">Tectimicrobiota bacterium</name>
    <dbReference type="NCBI Taxonomy" id="2528274"/>
    <lineage>
        <taxon>Bacteria</taxon>
        <taxon>Pseudomonadati</taxon>
        <taxon>Nitrospinota/Tectimicrobiota group</taxon>
        <taxon>Candidatus Tectimicrobiota</taxon>
    </lineage>
</organism>